<sequence length="164" mass="18360">MVGVKVIDPLLTTLGSTGVISLSDEGIKQYQWAQKHRMLKVHSQRFIEDLADRFTARVRATLRLHGFDKAGYISTKQLADLVNERDIPPSQILGCLGKVLLSTEKHLADLRVAYVALVQDFSGSYLEFIDHVNGLKDTIIRPIFSVYLQIGCKRCTRGLPRAHG</sequence>
<reference evidence="1" key="1">
    <citation type="submission" date="2022-10" db="EMBL/GenBank/DDBJ databases">
        <title>Tapping the CABI collections for fungal endophytes: first genome assemblies for Collariella, Neodidymelliopsis, Ascochyta clinopodiicola, Didymella pomorum, Didymosphaeria variabile, Neocosmospora piperis and Neocucurbitaria cava.</title>
        <authorList>
            <person name="Hill R."/>
        </authorList>
    </citation>
    <scope>NUCLEOTIDE SEQUENCE</scope>
    <source>
        <strain evidence="1">IMI 355082</strain>
    </source>
</reference>
<protein>
    <submittedName>
        <fullName evidence="1">Uncharacterized protein</fullName>
    </submittedName>
</protein>
<dbReference type="AlphaFoldDB" id="A0A9W9CVR2"/>
<dbReference type="Proteomes" id="UP001140453">
    <property type="component" value="Unassembled WGS sequence"/>
</dbReference>
<keyword evidence="2" id="KW-1185">Reference proteome</keyword>
<evidence type="ECO:0000313" key="2">
    <source>
        <dbReference type="Proteomes" id="UP001140453"/>
    </source>
</evidence>
<organism evidence="1 2">
    <name type="scientific">Gnomoniopsis smithogilvyi</name>
    <dbReference type="NCBI Taxonomy" id="1191159"/>
    <lineage>
        <taxon>Eukaryota</taxon>
        <taxon>Fungi</taxon>
        <taxon>Dikarya</taxon>
        <taxon>Ascomycota</taxon>
        <taxon>Pezizomycotina</taxon>
        <taxon>Sordariomycetes</taxon>
        <taxon>Sordariomycetidae</taxon>
        <taxon>Diaporthales</taxon>
        <taxon>Gnomoniaceae</taxon>
        <taxon>Gnomoniopsis</taxon>
    </lineage>
</organism>
<accession>A0A9W9CVR2</accession>
<name>A0A9W9CVR2_9PEZI</name>
<gene>
    <name evidence="1" type="ORF">N0V93_007507</name>
</gene>
<proteinExistence type="predicted"/>
<evidence type="ECO:0000313" key="1">
    <source>
        <dbReference type="EMBL" id="KAJ4390034.1"/>
    </source>
</evidence>
<comment type="caution">
    <text evidence="1">The sequence shown here is derived from an EMBL/GenBank/DDBJ whole genome shotgun (WGS) entry which is preliminary data.</text>
</comment>
<dbReference type="EMBL" id="JAPEVB010000004">
    <property type="protein sequence ID" value="KAJ4390034.1"/>
    <property type="molecule type" value="Genomic_DNA"/>
</dbReference>